<evidence type="ECO:0000313" key="3">
    <source>
        <dbReference type="EMBL" id="MFC7388217.1"/>
    </source>
</evidence>
<evidence type="ECO:0000313" key="4">
    <source>
        <dbReference type="Proteomes" id="UP001596496"/>
    </source>
</evidence>
<accession>A0ABW2PFE4</accession>
<comment type="caution">
    <text evidence="3">The sequence shown here is derived from an EMBL/GenBank/DDBJ whole genome shotgun (WGS) entry which is preliminary data.</text>
</comment>
<dbReference type="EMBL" id="JBHTCG010000055">
    <property type="protein sequence ID" value="MFC7388217.1"/>
    <property type="molecule type" value="Genomic_DNA"/>
</dbReference>
<evidence type="ECO:0000259" key="2">
    <source>
        <dbReference type="Pfam" id="PF13699"/>
    </source>
</evidence>
<gene>
    <name evidence="3" type="ORF">ACFQSB_38835</name>
</gene>
<feature type="compositionally biased region" description="Low complexity" evidence="1">
    <location>
        <begin position="7"/>
        <end position="29"/>
    </location>
</feature>
<dbReference type="Proteomes" id="UP001596496">
    <property type="component" value="Unassembled WGS sequence"/>
</dbReference>
<feature type="region of interest" description="Disordered" evidence="1">
    <location>
        <begin position="137"/>
        <end position="184"/>
    </location>
</feature>
<organism evidence="3 4">
    <name type="scientific">Sphaerisporangium rhizosphaerae</name>
    <dbReference type="NCBI Taxonomy" id="2269375"/>
    <lineage>
        <taxon>Bacteria</taxon>
        <taxon>Bacillati</taxon>
        <taxon>Actinomycetota</taxon>
        <taxon>Actinomycetes</taxon>
        <taxon>Streptosporangiales</taxon>
        <taxon>Streptosporangiaceae</taxon>
        <taxon>Sphaerisporangium</taxon>
    </lineage>
</organism>
<sequence>MTRERAQAPASSVARSASAARVRPRSAGAAEGLRALARAAGNRAMSGALRSRLPVTTPHDAVEQEAERTATAITSAEGPGDGPAVARCADQGGGDAPAVARCADRNGADGPAVARCADQDGGCSGCGGHDEVRRAAAGSNGGTTATGSSETGDGPGLQGNPAGGHTVDVGTITAGIGGGHPLRPADRDFFEDRLGADLDGVRIHTGGAAERAARAVRAKAFTVGTDVVFGQGRYAPETPQGRHLLAHELTHVVQQAPGALARAPEDGAGQDEPASAWTVPASLSLSGLAGAGWLSLSRETKERLVDKALDVAAEAVGALPDNTRLGLLWPFFRAGLAGFIARLRSPEVRPEEKVRAMDKIAGILAGRNAGFNKAFLTGLARGFFIDGMLGVFVLVYDLVRAVPKLWQLLGQVADAIGGLPEEMAALVAELKGVFDGLRERSASLRETVLEYARNPQLVVEAVSRMWTAGKDLAREKGGDLARALVDAVNAKGSEQEAGTFAGEVTGQALWEVAFAAATAGGGAAVTGVKAALKPAISFIVKIATKIEHGFIAVFRGIHSLLEPAIGAIRKIAAAARTAFAELGERLAGFFERIRAIFRRLLGACHESKLVCHLHHSFPKYLRGWAKQTLTKIPAKLHRRFHRALSRWKGGILATWRGAAHYAKYDFDTLVRELRAFYKYGDNGRFAKYLPDLENAIKETRSARKKGLIP</sequence>
<dbReference type="InterPro" id="IPR025295">
    <property type="entry name" value="eCIS_core_dom"/>
</dbReference>
<feature type="region of interest" description="Disordered" evidence="1">
    <location>
        <begin position="45"/>
        <end position="96"/>
    </location>
</feature>
<keyword evidence="4" id="KW-1185">Reference proteome</keyword>
<dbReference type="RefSeq" id="WP_380832264.1">
    <property type="nucleotide sequence ID" value="NZ_JBHTCG010000055.1"/>
</dbReference>
<name>A0ABW2PFE4_9ACTN</name>
<feature type="region of interest" description="Disordered" evidence="1">
    <location>
        <begin position="1"/>
        <end position="29"/>
    </location>
</feature>
<evidence type="ECO:0000256" key="1">
    <source>
        <dbReference type="SAM" id="MobiDB-lite"/>
    </source>
</evidence>
<proteinExistence type="predicted"/>
<dbReference type="Pfam" id="PF13699">
    <property type="entry name" value="eCIS_core"/>
    <property type="match status" value="1"/>
</dbReference>
<reference evidence="4" key="1">
    <citation type="journal article" date="2019" name="Int. J. Syst. Evol. Microbiol.">
        <title>The Global Catalogue of Microorganisms (GCM) 10K type strain sequencing project: providing services to taxonomists for standard genome sequencing and annotation.</title>
        <authorList>
            <consortium name="The Broad Institute Genomics Platform"/>
            <consortium name="The Broad Institute Genome Sequencing Center for Infectious Disease"/>
            <person name="Wu L."/>
            <person name="Ma J."/>
        </authorList>
    </citation>
    <scope>NUCLEOTIDE SEQUENCE [LARGE SCALE GENOMIC DNA]</scope>
    <source>
        <strain evidence="4">CECT 7649</strain>
    </source>
</reference>
<feature type="compositionally biased region" description="Low complexity" evidence="1">
    <location>
        <begin position="137"/>
        <end position="152"/>
    </location>
</feature>
<feature type="domain" description="eCIS core" evidence="2">
    <location>
        <begin position="181"/>
        <end position="257"/>
    </location>
</feature>
<protein>
    <submittedName>
        <fullName evidence="3">DUF4157 domain-containing protein</fullName>
    </submittedName>
</protein>